<protein>
    <submittedName>
        <fullName evidence="3">ATP-grasp domain protein</fullName>
    </submittedName>
</protein>
<keyword evidence="4" id="KW-1185">Reference proteome</keyword>
<name>A0A1E2S315_9HYPH</name>
<dbReference type="EMBL" id="MASI01000001">
    <property type="protein sequence ID" value="ODA68790.1"/>
    <property type="molecule type" value="Genomic_DNA"/>
</dbReference>
<gene>
    <name evidence="3" type="ORF">A7A08_00624</name>
</gene>
<dbReference type="SUPFAM" id="SSF56059">
    <property type="entry name" value="Glutathione synthetase ATP-binding domain-like"/>
    <property type="match status" value="1"/>
</dbReference>
<dbReference type="GO" id="GO:0005524">
    <property type="term" value="F:ATP binding"/>
    <property type="evidence" value="ECO:0007669"/>
    <property type="project" value="UniProtKB-UniRule"/>
</dbReference>
<dbReference type="OrthoDB" id="1804072at2"/>
<proteinExistence type="predicted"/>
<dbReference type="PATRIC" id="fig|1177755.3.peg.623"/>
<feature type="domain" description="ATP-grasp" evidence="2">
    <location>
        <begin position="191"/>
        <end position="262"/>
    </location>
</feature>
<evidence type="ECO:0000313" key="3">
    <source>
        <dbReference type="EMBL" id="ODA68790.1"/>
    </source>
</evidence>
<organism evidence="3 4">
    <name type="scientific">Methyloligella halotolerans</name>
    <dbReference type="NCBI Taxonomy" id="1177755"/>
    <lineage>
        <taxon>Bacteria</taxon>
        <taxon>Pseudomonadati</taxon>
        <taxon>Pseudomonadota</taxon>
        <taxon>Alphaproteobacteria</taxon>
        <taxon>Hyphomicrobiales</taxon>
        <taxon>Hyphomicrobiaceae</taxon>
        <taxon>Methyloligella</taxon>
    </lineage>
</organism>
<dbReference type="Gene3D" id="3.30.470.20">
    <property type="entry name" value="ATP-grasp fold, B domain"/>
    <property type="match status" value="1"/>
</dbReference>
<reference evidence="3 4" key="1">
    <citation type="submission" date="2016-07" db="EMBL/GenBank/DDBJ databases">
        <title>Draft genome sequence of Methyloligella halotolerans C2T (VKM B-2706T=CCUG 61687T=DSM 25045T), a halotolerant polyhydroxybutyrate accumulating methylotroph.</title>
        <authorList>
            <person name="Vasilenko O.V."/>
            <person name="Doronina N.V."/>
            <person name="Poroshina M.N."/>
            <person name="Tarlachkov S.V."/>
            <person name="Trotsenko Y.A."/>
        </authorList>
    </citation>
    <scope>NUCLEOTIDE SEQUENCE [LARGE SCALE GENOMIC DNA]</scope>
    <source>
        <strain evidence="3 4">VKM B-2706</strain>
    </source>
</reference>
<comment type="caution">
    <text evidence="3">The sequence shown here is derived from an EMBL/GenBank/DDBJ whole genome shotgun (WGS) entry which is preliminary data.</text>
</comment>
<evidence type="ECO:0000259" key="2">
    <source>
        <dbReference type="PROSITE" id="PS50975"/>
    </source>
</evidence>
<evidence type="ECO:0000313" key="4">
    <source>
        <dbReference type="Proteomes" id="UP000095087"/>
    </source>
</evidence>
<dbReference type="PIRSF" id="PIRSF016817">
    <property type="entry name" value="UCP016817_carboligase"/>
    <property type="match status" value="1"/>
</dbReference>
<dbReference type="InterPro" id="IPR011761">
    <property type="entry name" value="ATP-grasp"/>
</dbReference>
<dbReference type="GO" id="GO:0046872">
    <property type="term" value="F:metal ion binding"/>
    <property type="evidence" value="ECO:0007669"/>
    <property type="project" value="InterPro"/>
</dbReference>
<dbReference type="Pfam" id="PF02655">
    <property type="entry name" value="ATP-grasp_3"/>
    <property type="match status" value="1"/>
</dbReference>
<evidence type="ECO:0000256" key="1">
    <source>
        <dbReference type="PROSITE-ProRule" id="PRU00409"/>
    </source>
</evidence>
<accession>A0A1E2S315</accession>
<dbReference type="RefSeq" id="WP_083226393.1">
    <property type="nucleotide sequence ID" value="NZ_MASI01000001.1"/>
</dbReference>
<keyword evidence="1" id="KW-0547">Nucleotide-binding</keyword>
<dbReference type="STRING" id="1177755.A7A08_00624"/>
<dbReference type="InterPro" id="IPR016677">
    <property type="entry name" value="UCP016817_carboligase"/>
</dbReference>
<dbReference type="PROSITE" id="PS50975">
    <property type="entry name" value="ATP_GRASP"/>
    <property type="match status" value="1"/>
</dbReference>
<dbReference type="Proteomes" id="UP000095087">
    <property type="component" value="Unassembled WGS sequence"/>
</dbReference>
<dbReference type="InterPro" id="IPR003806">
    <property type="entry name" value="ATP-grasp_PylC-type"/>
</dbReference>
<sequence length="346" mass="37106">MIPLTVDFFADRDTCEMAEASLTFDGAMKAGIAQDDLLDKLERLSSDAPSPPIGLLYGSGFEANPGMLDAVAARWPVLGNSSDIIAGVKDPVRFFETLRRLEIPHPETRATPPPMLEGWLGKRIGGSGGSHVGPAPATHSDGTYYQRQVEGVPVSLLFVANGREITPLGFSAQWPSPSPRSPWRYGGAVRPAGLGAALEERMASWVAALARAFGLIGLGSADFLVQGDEAWLLEINPRPGATLEIFDDPGNPLISFHLDAVTERKLPSLRGMRDAAASAVVFAEHGVTIPHSFDWPEWASDIPKPGEHIARNGPICTVMAREKTTDRARQLAETRVRDILAAVSGS</sequence>
<dbReference type="AlphaFoldDB" id="A0A1E2S315"/>
<keyword evidence="1" id="KW-0067">ATP-binding</keyword>